<keyword evidence="4 7" id="KW-0256">Endoplasmic reticulum</keyword>
<keyword evidence="9" id="KW-1185">Reference proteome</keyword>
<evidence type="ECO:0000313" key="9">
    <source>
        <dbReference type="Proteomes" id="UP000673691"/>
    </source>
</evidence>
<comment type="function">
    <text evidence="7">May be involved in the degradation of misfolded endoplasmic reticulum (ER) luminal proteins.</text>
</comment>
<dbReference type="OrthoDB" id="1716531at2759"/>
<name>A0A8H8DKX1_9FUNG</name>
<keyword evidence="3 7" id="KW-0812">Transmembrane</keyword>
<evidence type="ECO:0000256" key="4">
    <source>
        <dbReference type="ARBA" id="ARBA00022824"/>
    </source>
</evidence>
<dbReference type="GO" id="GO:0005789">
    <property type="term" value="C:endoplasmic reticulum membrane"/>
    <property type="evidence" value="ECO:0007669"/>
    <property type="project" value="UniProtKB-SubCell"/>
</dbReference>
<accession>A0A8H8DKX1</accession>
<evidence type="ECO:0000256" key="6">
    <source>
        <dbReference type="ARBA" id="ARBA00023136"/>
    </source>
</evidence>
<comment type="subcellular location">
    <subcellularLocation>
        <location evidence="1 7">Endoplasmic reticulum membrane</location>
        <topology evidence="1 7">Multi-pass membrane protein</topology>
    </subcellularLocation>
</comment>
<dbReference type="GO" id="GO:0006950">
    <property type="term" value="P:response to stress"/>
    <property type="evidence" value="ECO:0007669"/>
    <property type="project" value="UniProtKB-ARBA"/>
</dbReference>
<dbReference type="EMBL" id="JAEFCI010002612">
    <property type="protein sequence ID" value="KAG5462113.1"/>
    <property type="molecule type" value="Genomic_DNA"/>
</dbReference>
<comment type="similarity">
    <text evidence="2 7">Belongs to the derlin family.</text>
</comment>
<evidence type="ECO:0000256" key="5">
    <source>
        <dbReference type="ARBA" id="ARBA00022989"/>
    </source>
</evidence>
<dbReference type="AlphaFoldDB" id="A0A8H8DKX1"/>
<gene>
    <name evidence="8" type="ORF">BJ554DRAFT_5591</name>
</gene>
<protein>
    <recommendedName>
        <fullName evidence="7">Derlin</fullName>
    </recommendedName>
</protein>
<evidence type="ECO:0000256" key="3">
    <source>
        <dbReference type="ARBA" id="ARBA00022692"/>
    </source>
</evidence>
<keyword evidence="6 7" id="KW-0472">Membrane</keyword>
<dbReference type="Pfam" id="PF04511">
    <property type="entry name" value="DER1"/>
    <property type="match status" value="1"/>
</dbReference>
<sequence>MAIWSNQKGGVGRRTPASPVCVQKKFPAVSGRSISSGLRCPFPGSAFSFISRRRFAEDPNRRNEPTAAAGARSAKRARSVVQVPLGGDAVLVLRNSAIHRGRHPYQSVPVHHAVGPCPVGTAASAALRSTIFRDEGRAWGPIPLSPPLVASSCQSSNPVRPRGQQIWRLLTCFFLHSPNLNFLFDLAFFYRCSKDLEERSFFGRTADYGWFVTAVMGMLLVGAGVGIATLRELSLLMPWSARNAGAVVGLQLQLFRSGTSVDHGGRLPVGPAERRHDGVLHVRGAVQGAVPEYSRVAAHGLARVHLWSHILGLSPCRFT</sequence>
<keyword evidence="5 7" id="KW-1133">Transmembrane helix</keyword>
<dbReference type="Proteomes" id="UP000673691">
    <property type="component" value="Unassembled WGS sequence"/>
</dbReference>
<dbReference type="InterPro" id="IPR035952">
    <property type="entry name" value="Rhomboid-like_sf"/>
</dbReference>
<evidence type="ECO:0000313" key="8">
    <source>
        <dbReference type="EMBL" id="KAG5462113.1"/>
    </source>
</evidence>
<comment type="caution">
    <text evidence="7">Lacks conserved residue(s) required for the propagation of feature annotation.</text>
</comment>
<comment type="caution">
    <text evidence="8">The sequence shown here is derived from an EMBL/GenBank/DDBJ whole genome shotgun (WGS) entry which is preliminary data.</text>
</comment>
<organism evidence="8 9">
    <name type="scientific">Olpidium bornovanus</name>
    <dbReference type="NCBI Taxonomy" id="278681"/>
    <lineage>
        <taxon>Eukaryota</taxon>
        <taxon>Fungi</taxon>
        <taxon>Fungi incertae sedis</taxon>
        <taxon>Olpidiomycota</taxon>
        <taxon>Olpidiomycotina</taxon>
        <taxon>Olpidiomycetes</taxon>
        <taxon>Olpidiales</taxon>
        <taxon>Olpidiaceae</taxon>
        <taxon>Olpidium</taxon>
    </lineage>
</organism>
<evidence type="ECO:0000256" key="2">
    <source>
        <dbReference type="ARBA" id="ARBA00008917"/>
    </source>
</evidence>
<proteinExistence type="inferred from homology"/>
<evidence type="ECO:0000256" key="1">
    <source>
        <dbReference type="ARBA" id="ARBA00004477"/>
    </source>
</evidence>
<reference evidence="8 9" key="1">
    <citation type="journal article" name="Sci. Rep.">
        <title>Genome-scale phylogenetic analyses confirm Olpidium as the closest living zoosporic fungus to the non-flagellated, terrestrial fungi.</title>
        <authorList>
            <person name="Chang Y."/>
            <person name="Rochon D."/>
            <person name="Sekimoto S."/>
            <person name="Wang Y."/>
            <person name="Chovatia M."/>
            <person name="Sandor L."/>
            <person name="Salamov A."/>
            <person name="Grigoriev I.V."/>
            <person name="Stajich J.E."/>
            <person name="Spatafora J.W."/>
        </authorList>
    </citation>
    <scope>NUCLEOTIDE SEQUENCE [LARGE SCALE GENOMIC DNA]</scope>
    <source>
        <strain evidence="8">S191</strain>
    </source>
</reference>
<evidence type="ECO:0000256" key="7">
    <source>
        <dbReference type="RuleBase" id="RU363059"/>
    </source>
</evidence>
<dbReference type="SUPFAM" id="SSF144091">
    <property type="entry name" value="Rhomboid-like"/>
    <property type="match status" value="1"/>
</dbReference>
<feature type="transmembrane region" description="Helical" evidence="7">
    <location>
        <begin position="210"/>
        <end position="230"/>
    </location>
</feature>
<dbReference type="InterPro" id="IPR007599">
    <property type="entry name" value="DER1"/>
</dbReference>
<dbReference type="PANTHER" id="PTHR11009">
    <property type="entry name" value="DER1-LIKE PROTEIN, DERLIN"/>
    <property type="match status" value="1"/>
</dbReference>